<evidence type="ECO:0000313" key="3">
    <source>
        <dbReference type="EMBL" id="KAL1524655.1"/>
    </source>
</evidence>
<dbReference type="SUPFAM" id="SSF53474">
    <property type="entry name" value="alpha/beta-Hydrolases"/>
    <property type="match status" value="1"/>
</dbReference>
<comment type="caution">
    <text evidence="3">The sequence shown here is derived from an EMBL/GenBank/DDBJ whole genome shotgun (WGS) entry which is preliminary data.</text>
</comment>
<dbReference type="PANTHER" id="PTHR43689:SF8">
    <property type="entry name" value="ALPHA_BETA-HYDROLASES SUPERFAMILY PROTEIN"/>
    <property type="match status" value="1"/>
</dbReference>
<keyword evidence="4" id="KW-1185">Reference proteome</keyword>
<dbReference type="PANTHER" id="PTHR43689">
    <property type="entry name" value="HYDROLASE"/>
    <property type="match status" value="1"/>
</dbReference>
<accession>A0AB34JS29</accession>
<protein>
    <recommendedName>
        <fullName evidence="2">AB hydrolase-1 domain-containing protein</fullName>
    </recommendedName>
</protein>
<evidence type="ECO:0000256" key="1">
    <source>
        <dbReference type="SAM" id="SignalP"/>
    </source>
</evidence>
<dbReference type="Proteomes" id="UP001515480">
    <property type="component" value="Unassembled WGS sequence"/>
</dbReference>
<dbReference type="InterPro" id="IPR000073">
    <property type="entry name" value="AB_hydrolase_1"/>
</dbReference>
<sequence length="463" mass="49372">MPRPCHLALLALPALLAPTASAFHVAPHLSISRACTRAHRPATPVTPRAAPPLALQQLPASSLLAFDFPLSGVSEVAAVVAAAILLTIVLAGKGSLEAGAALMLLFFQGDPDEREKSGANEGGLLVKLALAVTPSAWKKAYAGENDVDRAEGEEPPKLDLPAWQGEEARQLVEEEAVACVKSMQLAPIEVPSVGPVDTCYISLAPKGNPADAPPLMLIHGFDSSVLEFRYITDALTSAGLRVEAMEWWTGGFTARAPFEQAVREGGAKPWDLIREHQYAFLKRQLDGQKVVLLGASLGGAVALDFAATYPECVAGMILMDAGGESYAQPEPFLTSLAADPVTNLFQWRATNGLLPYPHVWSKEDSWRSALRAYLKSGGYQSKVGPELIRTVSAPTLVLWGEEDDVLPVADAYKYQQDLPNCVGVTLIPDAQHAPALENPSFVAEQIISFAKSKVWEQTAAAAA</sequence>
<feature type="chain" id="PRO_5044250897" description="AB hydrolase-1 domain-containing protein" evidence="1">
    <location>
        <begin position="23"/>
        <end position="463"/>
    </location>
</feature>
<feature type="domain" description="AB hydrolase-1" evidence="2">
    <location>
        <begin position="217"/>
        <end position="444"/>
    </location>
</feature>
<name>A0AB34JS29_PRYPA</name>
<dbReference type="EMBL" id="JBGBPQ010000005">
    <property type="protein sequence ID" value="KAL1524655.1"/>
    <property type="molecule type" value="Genomic_DNA"/>
</dbReference>
<reference evidence="3 4" key="1">
    <citation type="journal article" date="2024" name="Science">
        <title>Giant polyketide synthase enzymes in the biosynthesis of giant marine polyether toxins.</title>
        <authorList>
            <person name="Fallon T.R."/>
            <person name="Shende V.V."/>
            <person name="Wierzbicki I.H."/>
            <person name="Pendleton A.L."/>
            <person name="Watervoot N.F."/>
            <person name="Auber R.P."/>
            <person name="Gonzalez D.J."/>
            <person name="Wisecaver J.H."/>
            <person name="Moore B.S."/>
        </authorList>
    </citation>
    <scope>NUCLEOTIDE SEQUENCE [LARGE SCALE GENOMIC DNA]</scope>
    <source>
        <strain evidence="3 4">12B1</strain>
    </source>
</reference>
<feature type="signal peptide" evidence="1">
    <location>
        <begin position="1"/>
        <end position="22"/>
    </location>
</feature>
<dbReference type="AlphaFoldDB" id="A0AB34JS29"/>
<dbReference type="Pfam" id="PF12697">
    <property type="entry name" value="Abhydrolase_6"/>
    <property type="match status" value="1"/>
</dbReference>
<evidence type="ECO:0000259" key="2">
    <source>
        <dbReference type="Pfam" id="PF12697"/>
    </source>
</evidence>
<dbReference type="InterPro" id="IPR029058">
    <property type="entry name" value="AB_hydrolase_fold"/>
</dbReference>
<evidence type="ECO:0000313" key="4">
    <source>
        <dbReference type="Proteomes" id="UP001515480"/>
    </source>
</evidence>
<keyword evidence="1" id="KW-0732">Signal</keyword>
<dbReference type="Gene3D" id="3.40.50.1820">
    <property type="entry name" value="alpha/beta hydrolase"/>
    <property type="match status" value="1"/>
</dbReference>
<dbReference type="PRINTS" id="PR00111">
    <property type="entry name" value="ABHYDROLASE"/>
</dbReference>
<organism evidence="3 4">
    <name type="scientific">Prymnesium parvum</name>
    <name type="common">Toxic golden alga</name>
    <dbReference type="NCBI Taxonomy" id="97485"/>
    <lineage>
        <taxon>Eukaryota</taxon>
        <taxon>Haptista</taxon>
        <taxon>Haptophyta</taxon>
        <taxon>Prymnesiophyceae</taxon>
        <taxon>Prymnesiales</taxon>
        <taxon>Prymnesiaceae</taxon>
        <taxon>Prymnesium</taxon>
    </lineage>
</organism>
<proteinExistence type="predicted"/>
<gene>
    <name evidence="3" type="ORF">AB1Y20_019542</name>
</gene>